<accession>T0Q1S2</accession>
<evidence type="ECO:0000313" key="4">
    <source>
        <dbReference type="Proteomes" id="UP000030762"/>
    </source>
</evidence>
<evidence type="ECO:0000313" key="3">
    <source>
        <dbReference type="EMBL" id="EQC28466.1"/>
    </source>
</evidence>
<keyword evidence="2" id="KW-0732">Signal</keyword>
<dbReference type="RefSeq" id="XP_008618114.1">
    <property type="nucleotide sequence ID" value="XM_008619892.1"/>
</dbReference>
<evidence type="ECO:0000256" key="2">
    <source>
        <dbReference type="SAM" id="SignalP"/>
    </source>
</evidence>
<sequence>MQLVVLISLLSLLQGAHATCCATCLAQPLVAAVDAVNWTACSAAQQVCCFDCTPSTFGTPTYVTTTVTYDNDGARVPSGEYLQLSWPGAVAVKYLMLRKGQPKTAQVTNTSSASTVAGSYFGLCPLFDGTIYLRAFDASGCSASLEMAVTVTSGSGSCANAIPTMPPTVTSIPCDPVRGAVTNGTCNCLQDFTGPPACLENSPWKQWGQILTYCAGGASFITAVFGFYRLWKQRQLHQHEAAVMDQSPASSDASPLDKAKEQHQSIETPLCGPTLLPLQISKTVRDDSKASSDGSSISEIYVAGDLRFHRGMESPERNSREFSL</sequence>
<dbReference type="OMA" id="SIETPLC"/>
<dbReference type="InParanoid" id="T0Q1S2"/>
<feature type="region of interest" description="Disordered" evidence="1">
    <location>
        <begin position="242"/>
        <end position="271"/>
    </location>
</feature>
<feature type="signal peptide" evidence="2">
    <location>
        <begin position="1"/>
        <end position="18"/>
    </location>
</feature>
<gene>
    <name evidence="3" type="ORF">SDRG_13794</name>
</gene>
<dbReference type="AlphaFoldDB" id="T0Q1S2"/>
<dbReference type="VEuPathDB" id="FungiDB:SDRG_13794"/>
<evidence type="ECO:0008006" key="5">
    <source>
        <dbReference type="Google" id="ProtNLM"/>
    </source>
</evidence>
<dbReference type="EMBL" id="JH767194">
    <property type="protein sequence ID" value="EQC28466.1"/>
    <property type="molecule type" value="Genomic_DNA"/>
</dbReference>
<feature type="chain" id="PRO_5004582990" description="EGF-like domain-containing protein" evidence="2">
    <location>
        <begin position="19"/>
        <end position="324"/>
    </location>
</feature>
<name>T0Q1S2_SAPDV</name>
<protein>
    <recommendedName>
        <fullName evidence="5">EGF-like domain-containing protein</fullName>
    </recommendedName>
</protein>
<organism evidence="3 4">
    <name type="scientific">Saprolegnia diclina (strain VS20)</name>
    <dbReference type="NCBI Taxonomy" id="1156394"/>
    <lineage>
        <taxon>Eukaryota</taxon>
        <taxon>Sar</taxon>
        <taxon>Stramenopiles</taxon>
        <taxon>Oomycota</taxon>
        <taxon>Saprolegniomycetes</taxon>
        <taxon>Saprolegniales</taxon>
        <taxon>Saprolegniaceae</taxon>
        <taxon>Saprolegnia</taxon>
    </lineage>
</organism>
<evidence type="ECO:0000256" key="1">
    <source>
        <dbReference type="SAM" id="MobiDB-lite"/>
    </source>
</evidence>
<feature type="compositionally biased region" description="Basic and acidic residues" evidence="1">
    <location>
        <begin position="255"/>
        <end position="264"/>
    </location>
</feature>
<dbReference type="Proteomes" id="UP000030762">
    <property type="component" value="Unassembled WGS sequence"/>
</dbReference>
<reference evidence="3 4" key="1">
    <citation type="submission" date="2012-04" db="EMBL/GenBank/DDBJ databases">
        <title>The Genome Sequence of Saprolegnia declina VS20.</title>
        <authorList>
            <consortium name="The Broad Institute Genome Sequencing Platform"/>
            <person name="Russ C."/>
            <person name="Nusbaum C."/>
            <person name="Tyler B."/>
            <person name="van West P."/>
            <person name="Dieguez-Uribeondo J."/>
            <person name="de Bruijn I."/>
            <person name="Tripathy S."/>
            <person name="Jiang R."/>
            <person name="Young S.K."/>
            <person name="Zeng Q."/>
            <person name="Gargeya S."/>
            <person name="Fitzgerald M."/>
            <person name="Haas B."/>
            <person name="Abouelleil A."/>
            <person name="Alvarado L."/>
            <person name="Arachchi H.M."/>
            <person name="Berlin A."/>
            <person name="Chapman S.B."/>
            <person name="Goldberg J."/>
            <person name="Griggs A."/>
            <person name="Gujja S."/>
            <person name="Hansen M."/>
            <person name="Howarth C."/>
            <person name="Imamovic A."/>
            <person name="Larimer J."/>
            <person name="McCowen C."/>
            <person name="Montmayeur A."/>
            <person name="Murphy C."/>
            <person name="Neiman D."/>
            <person name="Pearson M."/>
            <person name="Priest M."/>
            <person name="Roberts A."/>
            <person name="Saif S."/>
            <person name="Shea T."/>
            <person name="Sisk P."/>
            <person name="Sykes S."/>
            <person name="Wortman J."/>
            <person name="Nusbaum C."/>
            <person name="Birren B."/>
        </authorList>
    </citation>
    <scope>NUCLEOTIDE SEQUENCE [LARGE SCALE GENOMIC DNA]</scope>
    <source>
        <strain evidence="3 4">VS20</strain>
    </source>
</reference>
<keyword evidence="4" id="KW-1185">Reference proteome</keyword>
<dbReference type="GeneID" id="19954521"/>
<proteinExistence type="predicted"/>
<dbReference type="OrthoDB" id="69391at2759"/>